<dbReference type="GO" id="GO:0032259">
    <property type="term" value="P:methylation"/>
    <property type="evidence" value="ECO:0007669"/>
    <property type="project" value="UniProtKB-KW"/>
</dbReference>
<dbReference type="PANTHER" id="PTHR43591:SF24">
    <property type="entry name" value="2-METHOXY-6-POLYPRENYL-1,4-BENZOQUINOL METHYLASE, MITOCHONDRIAL"/>
    <property type="match status" value="1"/>
</dbReference>
<keyword evidence="2" id="KW-0808">Transferase</keyword>
<dbReference type="InterPro" id="IPR029063">
    <property type="entry name" value="SAM-dependent_MTases_sf"/>
</dbReference>
<name>A0A1H2K8S7_9ACTN</name>
<dbReference type="GO" id="GO:0008757">
    <property type="term" value="F:S-adenosylmethionine-dependent methyltransferase activity"/>
    <property type="evidence" value="ECO:0007669"/>
    <property type="project" value="InterPro"/>
</dbReference>
<dbReference type="EMBL" id="LT629791">
    <property type="protein sequence ID" value="SDU64735.1"/>
    <property type="molecule type" value="Genomic_DNA"/>
</dbReference>
<dbReference type="AlphaFoldDB" id="A0A1H2K8S7"/>
<dbReference type="InterPro" id="IPR013216">
    <property type="entry name" value="Methyltransf_11"/>
</dbReference>
<dbReference type="Gene3D" id="3.40.50.150">
    <property type="entry name" value="Vaccinia Virus protein VP39"/>
    <property type="match status" value="1"/>
</dbReference>
<dbReference type="SUPFAM" id="SSF53335">
    <property type="entry name" value="S-adenosyl-L-methionine-dependent methyltransferases"/>
    <property type="match status" value="1"/>
</dbReference>
<evidence type="ECO:0000313" key="2">
    <source>
        <dbReference type="EMBL" id="SDU64735.1"/>
    </source>
</evidence>
<organism evidence="2 3">
    <name type="scientific">Jiangella alkaliphila</name>
    <dbReference type="NCBI Taxonomy" id="419479"/>
    <lineage>
        <taxon>Bacteria</taxon>
        <taxon>Bacillati</taxon>
        <taxon>Actinomycetota</taxon>
        <taxon>Actinomycetes</taxon>
        <taxon>Jiangellales</taxon>
        <taxon>Jiangellaceae</taxon>
        <taxon>Jiangella</taxon>
    </lineage>
</organism>
<evidence type="ECO:0000313" key="3">
    <source>
        <dbReference type="Proteomes" id="UP000182977"/>
    </source>
</evidence>
<keyword evidence="3" id="KW-1185">Reference proteome</keyword>
<gene>
    <name evidence="2" type="ORF">SAMN04488563_3524</name>
</gene>
<proteinExistence type="predicted"/>
<reference evidence="3" key="1">
    <citation type="submission" date="2016-10" db="EMBL/GenBank/DDBJ databases">
        <authorList>
            <person name="Varghese N."/>
            <person name="Submissions S."/>
        </authorList>
    </citation>
    <scope>NUCLEOTIDE SEQUENCE [LARGE SCALE GENOMIC DNA]</scope>
    <source>
        <strain evidence="3">DSM 45079</strain>
    </source>
</reference>
<evidence type="ECO:0000259" key="1">
    <source>
        <dbReference type="Pfam" id="PF08241"/>
    </source>
</evidence>
<accession>A0A1H2K8S7</accession>
<dbReference type="Proteomes" id="UP000182977">
    <property type="component" value="Chromosome I"/>
</dbReference>
<dbReference type="CDD" id="cd02440">
    <property type="entry name" value="AdoMet_MTases"/>
    <property type="match status" value="1"/>
</dbReference>
<dbReference type="Pfam" id="PF08241">
    <property type="entry name" value="Methyltransf_11"/>
    <property type="match status" value="1"/>
</dbReference>
<protein>
    <submittedName>
        <fullName evidence="2">Methyltransferase domain-containing protein</fullName>
    </submittedName>
</protein>
<dbReference type="OrthoDB" id="9795634at2"/>
<feature type="domain" description="Methyltransferase type 11" evidence="1">
    <location>
        <begin position="41"/>
        <end position="135"/>
    </location>
</feature>
<dbReference type="PANTHER" id="PTHR43591">
    <property type="entry name" value="METHYLTRANSFERASE"/>
    <property type="match status" value="1"/>
</dbReference>
<dbReference type="STRING" id="419479.SAMN04488563_3524"/>
<keyword evidence="2" id="KW-0489">Methyltransferase</keyword>
<sequence>MTMASYTHGHHESVLRSHTWRTVANSAAYLRDRLTPGTDVLDVGCGPGTITTEFASLVAPGRVVGLDASAEVIAAARAGAGDATVEFVTGDAAALPFDAAAFDVVHAHQLLQHVADPVAVLRELARVARPDGVVAARDSDYAGMFWYPRLPGLSEWLELYRTLALGNGGEPDAGRRLLAWAHEAGLSDVTATASVWCFTTPADRAWWGGLWADRVTSSALAEQAVARGLASTSDLDRLAAAWREWAGHDDGWFVVPHGEIVARVTGFQFVPSASHH</sequence>